<comment type="caution">
    <text evidence="2">The sequence shown here is derived from an EMBL/GenBank/DDBJ whole genome shotgun (WGS) entry which is preliminary data.</text>
</comment>
<evidence type="ECO:0000256" key="1">
    <source>
        <dbReference type="SAM" id="Phobius"/>
    </source>
</evidence>
<reference evidence="2" key="1">
    <citation type="submission" date="2021-07" db="EMBL/GenBank/DDBJ databases">
        <authorList>
            <person name="Catto M.A."/>
            <person name="Jacobson A."/>
            <person name="Kennedy G."/>
            <person name="Labadie P."/>
            <person name="Hunt B.G."/>
            <person name="Srinivasan R."/>
        </authorList>
    </citation>
    <scope>NUCLEOTIDE SEQUENCE</scope>
    <source>
        <strain evidence="2">PL_HMW_Pooled</strain>
        <tissue evidence="2">Head</tissue>
    </source>
</reference>
<dbReference type="EMBL" id="JAHWGI010000977">
    <property type="protein sequence ID" value="KAK3919307.1"/>
    <property type="molecule type" value="Genomic_DNA"/>
</dbReference>
<proteinExistence type="predicted"/>
<accession>A0AAE1HDF1</accession>
<protein>
    <submittedName>
        <fullName evidence="2">Layilin</fullName>
    </submittedName>
</protein>
<dbReference type="Proteomes" id="UP001219518">
    <property type="component" value="Unassembled WGS sequence"/>
</dbReference>
<keyword evidence="1" id="KW-0812">Transmembrane</keyword>
<keyword evidence="1" id="KW-1133">Transmembrane helix</keyword>
<reference evidence="2" key="2">
    <citation type="journal article" date="2023" name="BMC Genomics">
        <title>Pest status, molecular evolution, and epigenetic factors derived from the genome assembly of Frankliniella fusca, a thysanopteran phytovirus vector.</title>
        <authorList>
            <person name="Catto M.A."/>
            <person name="Labadie P.E."/>
            <person name="Jacobson A.L."/>
            <person name="Kennedy G.G."/>
            <person name="Srinivasan R."/>
            <person name="Hunt B.G."/>
        </authorList>
    </citation>
    <scope>NUCLEOTIDE SEQUENCE</scope>
    <source>
        <strain evidence="2">PL_HMW_Pooled</strain>
    </source>
</reference>
<name>A0AAE1HDF1_9NEOP</name>
<gene>
    <name evidence="2" type="ORF">KUF71_001125</name>
</gene>
<evidence type="ECO:0000313" key="3">
    <source>
        <dbReference type="Proteomes" id="UP001219518"/>
    </source>
</evidence>
<keyword evidence="1" id="KW-0472">Membrane</keyword>
<keyword evidence="3" id="KW-1185">Reference proteome</keyword>
<feature type="transmembrane region" description="Helical" evidence="1">
    <location>
        <begin position="27"/>
        <end position="49"/>
    </location>
</feature>
<sequence>MGFKRNGPLPSKHFVHFKPNRDSNIQLALPPLLLLLLPLIPLLLVLVLLHEDVWDMRRQQAPIRKSGGPYIELLRA</sequence>
<feature type="non-terminal residue" evidence="2">
    <location>
        <position position="1"/>
    </location>
</feature>
<dbReference type="AlphaFoldDB" id="A0AAE1HDF1"/>
<organism evidence="2 3">
    <name type="scientific">Frankliniella fusca</name>
    <dbReference type="NCBI Taxonomy" id="407009"/>
    <lineage>
        <taxon>Eukaryota</taxon>
        <taxon>Metazoa</taxon>
        <taxon>Ecdysozoa</taxon>
        <taxon>Arthropoda</taxon>
        <taxon>Hexapoda</taxon>
        <taxon>Insecta</taxon>
        <taxon>Pterygota</taxon>
        <taxon>Neoptera</taxon>
        <taxon>Paraneoptera</taxon>
        <taxon>Thysanoptera</taxon>
        <taxon>Terebrantia</taxon>
        <taxon>Thripoidea</taxon>
        <taxon>Thripidae</taxon>
        <taxon>Frankliniella</taxon>
    </lineage>
</organism>
<evidence type="ECO:0000313" key="2">
    <source>
        <dbReference type="EMBL" id="KAK3919307.1"/>
    </source>
</evidence>